<dbReference type="InterPro" id="IPR035872">
    <property type="entry name" value="EEVS-like"/>
</dbReference>
<name>A0AA88HH68_ARTSF</name>
<keyword evidence="2" id="KW-0479">Metal-binding</keyword>
<evidence type="ECO:0000256" key="4">
    <source>
        <dbReference type="ARBA" id="ARBA00023027"/>
    </source>
</evidence>
<dbReference type="PANTHER" id="PTHR43622">
    <property type="entry name" value="3-DEHYDROQUINATE SYNTHASE"/>
    <property type="match status" value="1"/>
</dbReference>
<dbReference type="SUPFAM" id="SSF56796">
    <property type="entry name" value="Dehydroquinate synthase-like"/>
    <property type="match status" value="1"/>
</dbReference>
<dbReference type="Gene3D" id="3.40.50.1970">
    <property type="match status" value="1"/>
</dbReference>
<organism evidence="8 9">
    <name type="scientific">Artemia franciscana</name>
    <name type="common">Brine shrimp</name>
    <name type="synonym">Artemia sanfranciscana</name>
    <dbReference type="NCBI Taxonomy" id="6661"/>
    <lineage>
        <taxon>Eukaryota</taxon>
        <taxon>Metazoa</taxon>
        <taxon>Ecdysozoa</taxon>
        <taxon>Arthropoda</taxon>
        <taxon>Crustacea</taxon>
        <taxon>Branchiopoda</taxon>
        <taxon>Anostraca</taxon>
        <taxon>Artemiidae</taxon>
        <taxon>Artemia</taxon>
    </lineage>
</organism>
<proteinExistence type="predicted"/>
<evidence type="ECO:0000256" key="2">
    <source>
        <dbReference type="ARBA" id="ARBA00022723"/>
    </source>
</evidence>
<comment type="caution">
    <text evidence="8">The sequence shown here is derived from an EMBL/GenBank/DDBJ whole genome shotgun (WGS) entry which is preliminary data.</text>
</comment>
<dbReference type="CDD" id="cd08199">
    <property type="entry name" value="EEVS"/>
    <property type="match status" value="1"/>
</dbReference>
<dbReference type="InterPro" id="IPR050071">
    <property type="entry name" value="Dehydroquinate_synthase"/>
</dbReference>
<comment type="cofactor">
    <cofactor evidence="1">
        <name>NAD(+)</name>
        <dbReference type="ChEBI" id="CHEBI:57540"/>
    </cofactor>
</comment>
<feature type="domain" description="3-dehydroquinate synthase N-terminal" evidence="6">
    <location>
        <begin position="191"/>
        <end position="303"/>
    </location>
</feature>
<dbReference type="GO" id="GO:0000166">
    <property type="term" value="F:nucleotide binding"/>
    <property type="evidence" value="ECO:0007669"/>
    <property type="project" value="UniProtKB-KW"/>
</dbReference>
<evidence type="ECO:0000256" key="1">
    <source>
        <dbReference type="ARBA" id="ARBA00001911"/>
    </source>
</evidence>
<dbReference type="EMBL" id="JAVRJZ010000021">
    <property type="protein sequence ID" value="KAK2705256.1"/>
    <property type="molecule type" value="Genomic_DNA"/>
</dbReference>
<dbReference type="Pfam" id="PF01761">
    <property type="entry name" value="DHQ_synthase"/>
    <property type="match status" value="1"/>
</dbReference>
<keyword evidence="9" id="KW-1185">Reference proteome</keyword>
<evidence type="ECO:0000259" key="6">
    <source>
        <dbReference type="Pfam" id="PF01761"/>
    </source>
</evidence>
<dbReference type="InterPro" id="IPR030960">
    <property type="entry name" value="DHQS/DOIS_N"/>
</dbReference>
<evidence type="ECO:0000313" key="9">
    <source>
        <dbReference type="Proteomes" id="UP001187531"/>
    </source>
</evidence>
<dbReference type="EMBL" id="JAVRJZ010000021">
    <property type="protein sequence ID" value="KAK2705257.1"/>
    <property type="molecule type" value="Genomic_DNA"/>
</dbReference>
<dbReference type="Gene3D" id="1.20.1090.10">
    <property type="entry name" value="Dehydroquinate synthase-like - alpha domain"/>
    <property type="match status" value="1"/>
</dbReference>
<evidence type="ECO:0000256" key="5">
    <source>
        <dbReference type="ARBA" id="ARBA00023239"/>
    </source>
</evidence>
<accession>A0AA88HH68</accession>
<dbReference type="GO" id="GO:0017000">
    <property type="term" value="P:antibiotic biosynthetic process"/>
    <property type="evidence" value="ECO:0007669"/>
    <property type="project" value="InterPro"/>
</dbReference>
<evidence type="ECO:0000313" key="8">
    <source>
        <dbReference type="EMBL" id="KAK2705257.1"/>
    </source>
</evidence>
<protein>
    <recommendedName>
        <fullName evidence="10">2-epi-5-epi-valiolone synthase</fullName>
    </recommendedName>
</protein>
<dbReference type="GO" id="GO:0046872">
    <property type="term" value="F:metal ion binding"/>
    <property type="evidence" value="ECO:0007669"/>
    <property type="project" value="UniProtKB-KW"/>
</dbReference>
<dbReference type="GO" id="GO:0003856">
    <property type="term" value="F:3-dehydroquinate synthase activity"/>
    <property type="evidence" value="ECO:0007669"/>
    <property type="project" value="TreeGrafter"/>
</dbReference>
<dbReference type="InterPro" id="IPR056179">
    <property type="entry name" value="DHQS_C"/>
</dbReference>
<gene>
    <name evidence="8" type="ORF">QYM36_017338</name>
</gene>
<keyword evidence="3" id="KW-0547">Nucleotide-binding</keyword>
<feature type="domain" description="3-dehydroquinate synthase C-terminal" evidence="7">
    <location>
        <begin position="305"/>
        <end position="454"/>
    </location>
</feature>
<keyword evidence="4" id="KW-0520">NAD</keyword>
<dbReference type="Pfam" id="PF24621">
    <property type="entry name" value="DHQS_C"/>
    <property type="match status" value="1"/>
</dbReference>
<evidence type="ECO:0008006" key="10">
    <source>
        <dbReference type="Google" id="ProtNLM"/>
    </source>
</evidence>
<sequence length="511" mass="57523">MSLFHIPLHSTVIASMNHQDACLESGSSTPEAELCVEFPIMEPLYPQKKKAYNKPPIYAETMDQYETSYKLVRVKDTWNCVHADDVSVDEQNRVSESLISQRLAPDNNGLSWSIEAPIRFSYNITECTNLLDPSNDVLIYGHLTTPEEVAAAKANPKKRRLVVMDETVSDIYGDKVEQYFRLNGFECTIFALETTEETKNTESMLKIAEAINKFHPERRSEPIIAIGGGVCLDMVGLAATLFRRRTPYIRVPTTLLSLVDASVGAKTGVNFCECKNKLGAYVPPVAVYLDRSFLITVSRRHLSNGMGEILKMALMKHRELFELLETHGQYLLDTQFQDDSPSLSNDGSHNNVAVKVVRLAIQTMIEELAPNLWEDDLDRLVDFGHLVSPALEMKVLPALYHGEAVNIDMAYMCVVAYELGRLSLSQLKRILSCMQALELPIYHPYCDSELVKSALQTRFKHSGGKMRAPIPVGLGEAEIFNDIPTEVLERAEITWRQLSASYVQEKRKLSR</sequence>
<evidence type="ECO:0000256" key="3">
    <source>
        <dbReference type="ARBA" id="ARBA00022741"/>
    </source>
</evidence>
<keyword evidence="5" id="KW-0456">Lyase</keyword>
<dbReference type="PANTHER" id="PTHR43622:SF3">
    <property type="entry name" value="2-EPI-5-EPI-VALIOLONE SYNTHASE"/>
    <property type="match status" value="1"/>
</dbReference>
<dbReference type="Proteomes" id="UP001187531">
    <property type="component" value="Unassembled WGS sequence"/>
</dbReference>
<dbReference type="AlphaFoldDB" id="A0AA88HH68"/>
<evidence type="ECO:0000259" key="7">
    <source>
        <dbReference type="Pfam" id="PF24621"/>
    </source>
</evidence>
<reference evidence="8" key="1">
    <citation type="submission" date="2023-07" db="EMBL/GenBank/DDBJ databases">
        <title>Chromosome-level genome assembly of Artemia franciscana.</title>
        <authorList>
            <person name="Jo E."/>
        </authorList>
    </citation>
    <scope>NUCLEOTIDE SEQUENCE</scope>
    <source>
        <tissue evidence="8">Whole body</tissue>
    </source>
</reference>